<proteinExistence type="predicted"/>
<protein>
    <submittedName>
        <fullName evidence="1">Uncharacterized protein</fullName>
    </submittedName>
</protein>
<reference evidence="1 2" key="1">
    <citation type="submission" date="2012-12" db="EMBL/GenBank/DDBJ databases">
        <authorList>
            <person name="Sencilo A."/>
            <person name="Jacobs-Sera D."/>
            <person name="Russell D.A."/>
            <person name="Ko C."/>
            <person name="Atanasova N."/>
            <person name="Osterlund E."/>
            <person name="Oksanen H.M."/>
            <person name="Bamford D.H."/>
            <person name="Hatfull G.F."/>
            <person name="Roine E."/>
            <person name="Hendrix R.W."/>
        </authorList>
    </citation>
    <scope>NUCLEOTIDE SEQUENCE [LARGE SCALE GENOMIC DNA]</scope>
</reference>
<evidence type="ECO:0000313" key="1">
    <source>
        <dbReference type="EMBL" id="AGM11516.1"/>
    </source>
</evidence>
<name>R4TGW4_9CAUD</name>
<keyword evidence="2" id="KW-1185">Reference proteome</keyword>
<gene>
    <name evidence="1" type="primary">219</name>
    <name evidence="1" type="ORF">HGTV1_219</name>
</gene>
<evidence type="ECO:0000313" key="2">
    <source>
        <dbReference type="Proteomes" id="UP000202786"/>
    </source>
</evidence>
<dbReference type="KEGG" id="vg:16194008"/>
<dbReference type="Proteomes" id="UP000202786">
    <property type="component" value="Segment"/>
</dbReference>
<organism evidence="1 2">
    <name type="scientific">Halogranum tailed virus 1</name>
    <dbReference type="NCBI Taxonomy" id="1273749"/>
    <lineage>
        <taxon>Viruses</taxon>
        <taxon>Duplodnaviria</taxon>
        <taxon>Heunggongvirae</taxon>
        <taxon>Uroviricota</taxon>
        <taxon>Caudoviricetes</taxon>
        <taxon>Thumleimavirales</taxon>
        <taxon>Halomagnusviridae</taxon>
        <taxon>Hagravirus</taxon>
        <taxon>Hagravirus capitaneum</taxon>
        <taxon>Hagravirus HGTV1</taxon>
    </lineage>
</organism>
<sequence length="139" mass="16136">MTHETRSMETDAHKRGLPIPLKPGDRIYMSKDGVSAPIEFRSYVKKTGLVRYVMLPTDEEVESGVAAFSKMLEDVDFKVERKSNRLDERYNRLIRNLSISGEIHEETVRDECPDGFIERLHEDERIEYSEGYKSFAYVG</sequence>
<dbReference type="RefSeq" id="YP_008059394.1">
    <property type="nucleotide sequence ID" value="NC_021328.1"/>
</dbReference>
<accession>R4TGW4</accession>
<dbReference type="GeneID" id="16194008"/>
<dbReference type="EMBL" id="KC292026">
    <property type="protein sequence ID" value="AGM11516.1"/>
    <property type="molecule type" value="Genomic_DNA"/>
</dbReference>